<evidence type="ECO:0000256" key="7">
    <source>
        <dbReference type="ARBA" id="ARBA00050056"/>
    </source>
</evidence>
<evidence type="ECO:0000256" key="6">
    <source>
        <dbReference type="ARBA" id="ARBA00030388"/>
    </source>
</evidence>
<dbReference type="InterPro" id="IPR007712">
    <property type="entry name" value="RelE/ParE_toxin"/>
</dbReference>
<dbReference type="EMBL" id="JANSLD010000029">
    <property type="protein sequence ID" value="MCY1583468.1"/>
    <property type="molecule type" value="Genomic_DNA"/>
</dbReference>
<dbReference type="InterPro" id="IPR035093">
    <property type="entry name" value="RelE/ParE_toxin_dom_sf"/>
</dbReference>
<protein>
    <recommendedName>
        <fullName evidence="7">Endoribonuclease YoeB</fullName>
    </recommendedName>
    <alternativeName>
        <fullName evidence="6">Putative mRNA interferase YoeB</fullName>
    </alternativeName>
</protein>
<organism evidence="8 9">
    <name type="scientific">Staphylococcus pettenkoferi</name>
    <dbReference type="NCBI Taxonomy" id="170573"/>
    <lineage>
        <taxon>Bacteria</taxon>
        <taxon>Bacillati</taxon>
        <taxon>Bacillota</taxon>
        <taxon>Bacilli</taxon>
        <taxon>Bacillales</taxon>
        <taxon>Staphylococcaceae</taxon>
        <taxon>Staphylococcus</taxon>
    </lineage>
</organism>
<gene>
    <name evidence="8" type="ORF">NW133_07990</name>
</gene>
<keyword evidence="9" id="KW-1185">Reference proteome</keyword>
<evidence type="ECO:0000313" key="9">
    <source>
        <dbReference type="Proteomes" id="UP001072952"/>
    </source>
</evidence>
<comment type="caution">
    <text evidence="8">The sequence shown here is derived from an EMBL/GenBank/DDBJ whole genome shotgun (WGS) entry which is preliminary data.</text>
</comment>
<sequence length="88" mass="10606">MSRYQVKIKNSAQRDLKKLKRSHLKSAFLNIVEELKVNPYSPKHSFKLLQPPHLRRYSRRLNLQHRVVYTVDDSNKIVYILSAWSHYE</sequence>
<dbReference type="PANTHER" id="PTHR38039:SF1">
    <property type="entry name" value="TOXIN YOEB"/>
    <property type="match status" value="1"/>
</dbReference>
<evidence type="ECO:0000256" key="3">
    <source>
        <dbReference type="ARBA" id="ARBA00022722"/>
    </source>
</evidence>
<keyword evidence="5" id="KW-0378">Hydrolase</keyword>
<dbReference type="SUPFAM" id="SSF143011">
    <property type="entry name" value="RelE-like"/>
    <property type="match status" value="1"/>
</dbReference>
<reference evidence="8" key="1">
    <citation type="journal article" date="2022" name="Int. J. Mol. Sci.">
        <title>Phenotypic and Genotypic Virulence Characterisation of Staphylococcus pettenkoferi Strains Isolated from Human Bloodstream and Diabetic Foot Infections.</title>
        <authorList>
            <person name="Magnan C."/>
            <person name="Ahmad-Mansour N."/>
            <person name="Pouget C."/>
            <person name="Morsli M."/>
            <person name="Huc-Brandt S."/>
            <person name="Pantel A."/>
            <person name="Dunyach-Remy C."/>
            <person name="Sotto A."/>
            <person name="Molle V."/>
            <person name="Lavigne J.-P."/>
        </authorList>
    </citation>
    <scope>NUCLEOTIDE SEQUENCE</scope>
    <source>
        <strain evidence="8">NSP012P</strain>
    </source>
</reference>
<dbReference type="Pfam" id="PF05016">
    <property type="entry name" value="ParE_toxin"/>
    <property type="match status" value="1"/>
</dbReference>
<comment type="similarity">
    <text evidence="1">Belongs to the YoeB family.</text>
</comment>
<keyword evidence="3" id="KW-0540">Nuclease</keyword>
<name>A0ABT4BLK1_9STAP</name>
<dbReference type="InterPro" id="IPR009614">
    <property type="entry name" value="YoeB_toxin"/>
</dbReference>
<dbReference type="NCBIfam" id="TIGR02116">
    <property type="entry name" value="toxin_Txe_YoeB"/>
    <property type="match status" value="1"/>
</dbReference>
<dbReference type="RefSeq" id="WP_124225501.1">
    <property type="nucleotide sequence ID" value="NZ_JALCYB010000006.1"/>
</dbReference>
<dbReference type="PANTHER" id="PTHR38039">
    <property type="entry name" value="TOXIN YOEB"/>
    <property type="match status" value="1"/>
</dbReference>
<evidence type="ECO:0000256" key="1">
    <source>
        <dbReference type="ARBA" id="ARBA00008172"/>
    </source>
</evidence>
<dbReference type="Proteomes" id="UP001072952">
    <property type="component" value="Unassembled WGS sequence"/>
</dbReference>
<evidence type="ECO:0000256" key="5">
    <source>
        <dbReference type="ARBA" id="ARBA00022801"/>
    </source>
</evidence>
<keyword evidence="2" id="KW-1277">Toxin-antitoxin system</keyword>
<accession>A0ABT4BLK1</accession>
<evidence type="ECO:0000256" key="2">
    <source>
        <dbReference type="ARBA" id="ARBA00022649"/>
    </source>
</evidence>
<dbReference type="Gene3D" id="3.30.2310.20">
    <property type="entry name" value="RelE-like"/>
    <property type="match status" value="1"/>
</dbReference>
<evidence type="ECO:0000256" key="4">
    <source>
        <dbReference type="ARBA" id="ARBA00022759"/>
    </source>
</evidence>
<keyword evidence="4" id="KW-0255">Endonuclease</keyword>
<proteinExistence type="inferred from homology"/>
<reference evidence="8" key="2">
    <citation type="submission" date="2022-08" db="EMBL/GenBank/DDBJ databases">
        <authorList>
            <person name="Magnan C."/>
        </authorList>
    </citation>
    <scope>NUCLEOTIDE SEQUENCE</scope>
    <source>
        <strain evidence="8">NSP012P</strain>
    </source>
</reference>
<evidence type="ECO:0000313" key="8">
    <source>
        <dbReference type="EMBL" id="MCY1583468.1"/>
    </source>
</evidence>